<dbReference type="FunFam" id="1.50.40.10:FF:000005">
    <property type="entry name" value="Mitochondrial phosphate carrier protein 2"/>
    <property type="match status" value="1"/>
</dbReference>
<comment type="similarity">
    <text evidence="2 12">Belongs to the mitochondrial carrier (TC 2.A.29) family.</text>
</comment>
<evidence type="ECO:0000256" key="13">
    <source>
        <dbReference type="SAM" id="Phobius"/>
    </source>
</evidence>
<proteinExistence type="inferred from homology"/>
<dbReference type="InterPro" id="IPR044677">
    <property type="entry name" value="SLC25A3/Pic2/Mir1-like"/>
</dbReference>
<evidence type="ECO:0000313" key="15">
    <source>
        <dbReference type="Proteomes" id="UP000030690"/>
    </source>
</evidence>
<evidence type="ECO:0000256" key="4">
    <source>
        <dbReference type="ARBA" id="ARBA00022692"/>
    </source>
</evidence>
<evidence type="ECO:0000256" key="9">
    <source>
        <dbReference type="ARBA" id="ARBA00023128"/>
    </source>
</evidence>
<dbReference type="Proteomes" id="UP000030690">
    <property type="component" value="Unassembled WGS sequence"/>
</dbReference>
<dbReference type="PANTHER" id="PTHR45671:SF10">
    <property type="entry name" value="SOLUTE CARRIER FAMILY 25 MEMBER 3"/>
    <property type="match status" value="1"/>
</dbReference>
<evidence type="ECO:0000256" key="11">
    <source>
        <dbReference type="PROSITE-ProRule" id="PRU00282"/>
    </source>
</evidence>
<protein>
    <recommendedName>
        <fullName evidence="16">Mitochondrial phosphate carrier protein</fullName>
    </recommendedName>
</protein>
<dbReference type="SUPFAM" id="SSF103506">
    <property type="entry name" value="Mitochondrial carrier"/>
    <property type="match status" value="1"/>
</dbReference>
<reference evidence="14 15" key="1">
    <citation type="submission" date="2013-02" db="EMBL/GenBank/DDBJ databases">
        <title>The Genome Annotation of Plasmodium falciparum Vietnam Oak-Knoll (FVO).</title>
        <authorList>
            <consortium name="The Broad Institute Genome Sequencing Platform"/>
            <consortium name="The Broad Institute Genome Sequencing Center for Infectious Disease"/>
            <person name="Neafsey D."/>
            <person name="Hoffman S."/>
            <person name="Volkman S."/>
            <person name="Rosenthal P."/>
            <person name="Walker B."/>
            <person name="Young S.K."/>
            <person name="Zeng Q."/>
            <person name="Gargeya S."/>
            <person name="Fitzgerald M."/>
            <person name="Haas B."/>
            <person name="Abouelleil A."/>
            <person name="Allen A.W."/>
            <person name="Alvarado L."/>
            <person name="Arachchi H.M."/>
            <person name="Berlin A.M."/>
            <person name="Chapman S.B."/>
            <person name="Gainer-Dewar J."/>
            <person name="Goldberg J."/>
            <person name="Griggs A."/>
            <person name="Gujja S."/>
            <person name="Hansen M."/>
            <person name="Howarth C."/>
            <person name="Imamovic A."/>
            <person name="Ireland A."/>
            <person name="Larimer J."/>
            <person name="McCowan C."/>
            <person name="Murphy C."/>
            <person name="Pearson M."/>
            <person name="Poon T.W."/>
            <person name="Priest M."/>
            <person name="Roberts A."/>
            <person name="Saif S."/>
            <person name="Shea T."/>
            <person name="Sisk P."/>
            <person name="Sykes S."/>
            <person name="Wortman J."/>
            <person name="Nusbaum C."/>
            <person name="Birren B."/>
        </authorList>
    </citation>
    <scope>NUCLEOTIDE SEQUENCE [LARGE SCALE GENOMIC DNA]</scope>
    <source>
        <strain evidence="15">Vietnam Oak-Knoll (FVO)</strain>
    </source>
</reference>
<evidence type="ECO:0008006" key="16">
    <source>
        <dbReference type="Google" id="ProtNLM"/>
    </source>
</evidence>
<sequence length="324" mass="36801">MMKRKEVWDSRISSPVTRIKHPHEHNLSYYSKCMFGGILSCGLTHTIITPLDVTKCRIQTYPNIYKNLFQSIKKIVKEEKVRSLTLGWTPTFVGYSLQGLCKFGFYEIFKDVYSNYLGEENAYKYKGATWLLASASAEFTADIFLCPFEMIKVKMQTSKANTFPTKMVPSIAHMLKNRKESKFPFGSVGPLWCRQIPYTMAKFYFFEKIVQLMYDKVFTMPKDNYSKSTQLGITFASGYLSGIICALVSHPADNLISQLGKVENKDKSLGMITKEMGMFNLFTKGICTRVLMIGTLTGLQWWIYDTFKSVMGLGTSGSGSSAKK</sequence>
<feature type="repeat" description="Solcar" evidence="11">
    <location>
        <begin position="28"/>
        <end position="112"/>
    </location>
</feature>
<feature type="repeat" description="Solcar" evidence="11">
    <location>
        <begin position="229"/>
        <end position="310"/>
    </location>
</feature>
<name>A0A024V5K3_PLAFA</name>
<dbReference type="OrthoDB" id="427452at2759"/>
<evidence type="ECO:0000313" key="14">
    <source>
        <dbReference type="EMBL" id="ETW17837.1"/>
    </source>
</evidence>
<dbReference type="GO" id="GO:0005315">
    <property type="term" value="F:phosphate transmembrane transporter activity"/>
    <property type="evidence" value="ECO:0007669"/>
    <property type="project" value="InterPro"/>
</dbReference>
<organism evidence="14 15">
    <name type="scientific">Plasmodium falciparum Vietnam Oak-Knoll</name>
    <name type="common">FVO</name>
    <dbReference type="NCBI Taxonomy" id="1036723"/>
    <lineage>
        <taxon>Eukaryota</taxon>
        <taxon>Sar</taxon>
        <taxon>Alveolata</taxon>
        <taxon>Apicomplexa</taxon>
        <taxon>Aconoidasida</taxon>
        <taxon>Haemosporida</taxon>
        <taxon>Plasmodiidae</taxon>
        <taxon>Plasmodium</taxon>
        <taxon>Plasmodium (Laverania)</taxon>
    </lineage>
</organism>
<evidence type="ECO:0000256" key="8">
    <source>
        <dbReference type="ARBA" id="ARBA00022989"/>
    </source>
</evidence>
<keyword evidence="6" id="KW-0999">Mitochondrion inner membrane</keyword>
<comment type="subcellular location">
    <subcellularLocation>
        <location evidence="1">Mitochondrion inner membrane</location>
        <topology evidence="1">Multi-pass membrane protein</topology>
    </subcellularLocation>
</comment>
<gene>
    <name evidence="14" type="ORF">PFFVO_03278</name>
</gene>
<dbReference type="Gene3D" id="1.50.40.10">
    <property type="entry name" value="Mitochondrial carrier domain"/>
    <property type="match status" value="1"/>
</dbReference>
<evidence type="ECO:0000256" key="5">
    <source>
        <dbReference type="ARBA" id="ARBA00022737"/>
    </source>
</evidence>
<dbReference type="GO" id="GO:1990547">
    <property type="term" value="P:mitochondrial phosphate ion transmembrane transport"/>
    <property type="evidence" value="ECO:0007669"/>
    <property type="project" value="InterPro"/>
</dbReference>
<accession>A0A024V5K3</accession>
<dbReference type="AlphaFoldDB" id="A0A024V5K3"/>
<evidence type="ECO:0000256" key="10">
    <source>
        <dbReference type="ARBA" id="ARBA00023136"/>
    </source>
</evidence>
<dbReference type="Pfam" id="PF00153">
    <property type="entry name" value="Mito_carr"/>
    <property type="match status" value="2"/>
</dbReference>
<dbReference type="SMR" id="A0A024V5K3"/>
<dbReference type="InterPro" id="IPR018108">
    <property type="entry name" value="MCP_transmembrane"/>
</dbReference>
<dbReference type="PANTHER" id="PTHR45671">
    <property type="entry name" value="SOLUTE CARRIER FAMILY 25 (MITOCHONDRIAL CARRIER PHOSPHATE CARRIER), MEMBER 3, LIKE-RELATED-RELATED"/>
    <property type="match status" value="1"/>
</dbReference>
<keyword evidence="10 11" id="KW-0472">Membrane</keyword>
<reference evidence="14 15" key="2">
    <citation type="submission" date="2013-02" db="EMBL/GenBank/DDBJ databases">
        <title>The Genome Sequence of Plasmodium falciparum Vietnam Oak-Knoll (FVO).</title>
        <authorList>
            <consortium name="The Broad Institute Genome Sequencing Platform"/>
            <consortium name="The Broad Institute Genome Sequencing Center for Infectious Disease"/>
            <person name="Neafsey D."/>
            <person name="Cheeseman I."/>
            <person name="Volkman S."/>
            <person name="Adams J."/>
            <person name="Walker B."/>
            <person name="Young S.K."/>
            <person name="Zeng Q."/>
            <person name="Gargeya S."/>
            <person name="Fitzgerald M."/>
            <person name="Haas B."/>
            <person name="Abouelleil A."/>
            <person name="Alvarado L."/>
            <person name="Arachchi H.M."/>
            <person name="Berlin A.M."/>
            <person name="Chapman S.B."/>
            <person name="Dewar J."/>
            <person name="Goldberg J."/>
            <person name="Griggs A."/>
            <person name="Gujja S."/>
            <person name="Hansen M."/>
            <person name="Howarth C."/>
            <person name="Imamovic A."/>
            <person name="Larimer J."/>
            <person name="McCowan C."/>
            <person name="Murphy C."/>
            <person name="Neiman D."/>
            <person name="Pearson M."/>
            <person name="Priest M."/>
            <person name="Roberts A."/>
            <person name="Saif S."/>
            <person name="Shea T."/>
            <person name="Sisk P."/>
            <person name="Sykes S."/>
            <person name="Wortman J."/>
            <person name="Nusbaum C."/>
            <person name="Birren B."/>
        </authorList>
    </citation>
    <scope>NUCLEOTIDE SEQUENCE [LARGE SCALE GENOMIC DNA]</scope>
    <source>
        <strain evidence="15">Vietnam Oak-Knoll (FVO)</strain>
    </source>
</reference>
<evidence type="ECO:0000256" key="7">
    <source>
        <dbReference type="ARBA" id="ARBA00022946"/>
    </source>
</evidence>
<dbReference type="EMBL" id="KI925114">
    <property type="protein sequence ID" value="ETW17837.1"/>
    <property type="molecule type" value="Genomic_DNA"/>
</dbReference>
<evidence type="ECO:0000256" key="3">
    <source>
        <dbReference type="ARBA" id="ARBA00022448"/>
    </source>
</evidence>
<evidence type="ECO:0000256" key="2">
    <source>
        <dbReference type="ARBA" id="ARBA00006375"/>
    </source>
</evidence>
<dbReference type="InterPro" id="IPR023395">
    <property type="entry name" value="MCP_dom_sf"/>
</dbReference>
<keyword evidence="3 12" id="KW-0813">Transport</keyword>
<feature type="transmembrane region" description="Helical" evidence="13">
    <location>
        <begin position="281"/>
        <end position="303"/>
    </location>
</feature>
<evidence type="ECO:0000256" key="1">
    <source>
        <dbReference type="ARBA" id="ARBA00004448"/>
    </source>
</evidence>
<keyword evidence="4 11" id="KW-0812">Transmembrane</keyword>
<feature type="repeat" description="Solcar" evidence="11">
    <location>
        <begin position="125"/>
        <end position="212"/>
    </location>
</feature>
<keyword evidence="8 13" id="KW-1133">Transmembrane helix</keyword>
<keyword evidence="5" id="KW-0677">Repeat</keyword>
<evidence type="ECO:0000256" key="12">
    <source>
        <dbReference type="RuleBase" id="RU000488"/>
    </source>
</evidence>
<evidence type="ECO:0000256" key="6">
    <source>
        <dbReference type="ARBA" id="ARBA00022792"/>
    </source>
</evidence>
<keyword evidence="7" id="KW-0809">Transit peptide</keyword>
<dbReference type="PROSITE" id="PS50920">
    <property type="entry name" value="SOLCAR"/>
    <property type="match status" value="3"/>
</dbReference>
<keyword evidence="9" id="KW-0496">Mitochondrion</keyword>
<dbReference type="GO" id="GO:0005743">
    <property type="term" value="C:mitochondrial inner membrane"/>
    <property type="evidence" value="ECO:0007669"/>
    <property type="project" value="UniProtKB-SubCell"/>
</dbReference>